<feature type="chain" id="PRO_5043339839" evidence="2">
    <location>
        <begin position="16"/>
        <end position="262"/>
    </location>
</feature>
<feature type="signal peptide" evidence="2">
    <location>
        <begin position="1"/>
        <end position="15"/>
    </location>
</feature>
<dbReference type="EMBL" id="JAWWNJ010000052">
    <property type="protein sequence ID" value="KAK7015974.1"/>
    <property type="molecule type" value="Genomic_DNA"/>
</dbReference>
<keyword evidence="2" id="KW-0732">Signal</keyword>
<evidence type="ECO:0000313" key="3">
    <source>
        <dbReference type="EMBL" id="KAK7015974.1"/>
    </source>
</evidence>
<comment type="caution">
    <text evidence="3">The sequence shown here is derived from an EMBL/GenBank/DDBJ whole genome shotgun (WGS) entry which is preliminary data.</text>
</comment>
<sequence length="262" mass="28656">MYKFLIWDICALTSAASMTTHFWPAASQRHREHVEGSRNVSGMCCFGREGEGVVEKQAAQVSNLPDIGGGSNNTFESAASQWLRERVERAQRCAQHIPDVGGGGANIFRSRTSECVDKPVDGALRREQPSIGRRHQDLGARKTIETAEKWESNSPFCRTCLIWMGEEAGHNRCAEKARLLGTSTCGSALVCGKQEIFEGEAYIFHAGGDGWQGNARERDHRRELVGTPQHLPRLAGGSESDRCVALPKDASAGLDSKAKDDN</sequence>
<gene>
    <name evidence="3" type="ORF">R3P38DRAFT_2786371</name>
</gene>
<keyword evidence="4" id="KW-1185">Reference proteome</keyword>
<organism evidence="3 4">
    <name type="scientific">Favolaschia claudopus</name>
    <dbReference type="NCBI Taxonomy" id="2862362"/>
    <lineage>
        <taxon>Eukaryota</taxon>
        <taxon>Fungi</taxon>
        <taxon>Dikarya</taxon>
        <taxon>Basidiomycota</taxon>
        <taxon>Agaricomycotina</taxon>
        <taxon>Agaricomycetes</taxon>
        <taxon>Agaricomycetidae</taxon>
        <taxon>Agaricales</taxon>
        <taxon>Marasmiineae</taxon>
        <taxon>Mycenaceae</taxon>
        <taxon>Favolaschia</taxon>
    </lineage>
</organism>
<evidence type="ECO:0000256" key="1">
    <source>
        <dbReference type="SAM" id="MobiDB-lite"/>
    </source>
</evidence>
<protein>
    <submittedName>
        <fullName evidence="3">Uncharacterized protein</fullName>
    </submittedName>
</protein>
<dbReference type="AlphaFoldDB" id="A0AAW0ASF1"/>
<evidence type="ECO:0000256" key="2">
    <source>
        <dbReference type="SAM" id="SignalP"/>
    </source>
</evidence>
<feature type="region of interest" description="Disordered" evidence="1">
    <location>
        <begin position="228"/>
        <end position="262"/>
    </location>
</feature>
<name>A0AAW0ASF1_9AGAR</name>
<accession>A0AAW0ASF1</accession>
<dbReference type="Proteomes" id="UP001362999">
    <property type="component" value="Unassembled WGS sequence"/>
</dbReference>
<proteinExistence type="predicted"/>
<reference evidence="3 4" key="1">
    <citation type="journal article" date="2024" name="J Genomics">
        <title>Draft genome sequencing and assembly of Favolaschia claudopus CIRM-BRFM 2984 isolated from oak limbs.</title>
        <authorList>
            <person name="Navarro D."/>
            <person name="Drula E."/>
            <person name="Chaduli D."/>
            <person name="Cazenave R."/>
            <person name="Ahrendt S."/>
            <person name="Wang J."/>
            <person name="Lipzen A."/>
            <person name="Daum C."/>
            <person name="Barry K."/>
            <person name="Grigoriev I.V."/>
            <person name="Favel A."/>
            <person name="Rosso M.N."/>
            <person name="Martin F."/>
        </authorList>
    </citation>
    <scope>NUCLEOTIDE SEQUENCE [LARGE SCALE GENOMIC DNA]</scope>
    <source>
        <strain evidence="3 4">CIRM-BRFM 2984</strain>
    </source>
</reference>
<evidence type="ECO:0000313" key="4">
    <source>
        <dbReference type="Proteomes" id="UP001362999"/>
    </source>
</evidence>